<dbReference type="EMBL" id="LJDB01000022">
    <property type="protein sequence ID" value="ONI42064.1"/>
    <property type="molecule type" value="Genomic_DNA"/>
</dbReference>
<dbReference type="Proteomes" id="UP000188605">
    <property type="component" value="Unassembled WGS sequence"/>
</dbReference>
<protein>
    <submittedName>
        <fullName evidence="1">Aminopeptidase</fullName>
    </submittedName>
</protein>
<organism evidence="1 2">
    <name type="scientific">Candidatus Epulonipiscium fishelsonii</name>
    <dbReference type="NCBI Taxonomy" id="77094"/>
    <lineage>
        <taxon>Bacteria</taxon>
        <taxon>Bacillati</taxon>
        <taxon>Bacillota</taxon>
        <taxon>Clostridia</taxon>
        <taxon>Lachnospirales</taxon>
        <taxon>Lachnospiraceae</taxon>
        <taxon>Candidatus Epulonipiscium</taxon>
    </lineage>
</organism>
<evidence type="ECO:0000313" key="2">
    <source>
        <dbReference type="Proteomes" id="UP000188605"/>
    </source>
</evidence>
<gene>
    <name evidence="1" type="ORF">AN396_00400</name>
</gene>
<keyword evidence="1" id="KW-0645">Protease</keyword>
<evidence type="ECO:0000313" key="1">
    <source>
        <dbReference type="EMBL" id="ONI42064.1"/>
    </source>
</evidence>
<keyword evidence="1" id="KW-0378">Hydrolase</keyword>
<accession>A0ACC8XFI0</accession>
<comment type="caution">
    <text evidence="1">The sequence shown here is derived from an EMBL/GenBank/DDBJ whole genome shotgun (WGS) entry which is preliminary data.</text>
</comment>
<proteinExistence type="predicted"/>
<reference evidence="1" key="1">
    <citation type="submission" date="2016-08" db="EMBL/GenBank/DDBJ databases">
        <authorList>
            <person name="Ngugi D.K."/>
            <person name="Miyake S."/>
            <person name="Stingl U."/>
        </authorList>
    </citation>
    <scope>NUCLEOTIDE SEQUENCE</scope>
    <source>
        <strain evidence="1">SCG-B11WGA-EpuloA1</strain>
    </source>
</reference>
<keyword evidence="1" id="KW-0031">Aminopeptidase</keyword>
<keyword evidence="2" id="KW-1185">Reference proteome</keyword>
<name>A0ACC8XFI0_9FIRM</name>
<sequence length="472" mass="52578">MEGKKEGSIWEKYSDAEKKDVFSYGERYRNFISENKTERECVVSMVKALKENGYIDLEDAIKIGKPLKPGDRVYANYNDKALMMYCIGKKSLCEGMNILGAHIDSPRLDLKPNPLYEDSDFAMFKTHYYGGVKKYQWVSMPLALHGVIAKKNGEVVNVVIGEDMNDPVVGISDLLIHLSSEQMEKKLRTAIGGEDLNVCLGTLPLIKDDDKKDAKKDKKKDKVKANILELFKEKYGIEEEDFVSAEIEVVPAGAARDYGIDRSMIVGYGQDDRVCAYASFEAHLEVKNPEKTTVGVFVDKEEIGSMGASGMKSKYFENTLAELINLQDKYSDIILRRTLANSRMLSSDVTAGHDPNFPTVLEKNNAPKFGKGVVLLRYTGRAGKSGSNESNAEYVAQLRKIMEDNKVTWQTGELGKIDLGGGGTIAYILADYGMDVIDCGVPVHSMHAPWEIASKIDIFEMRKAYVAFLINA</sequence>